<feature type="compositionally biased region" description="Low complexity" evidence="1">
    <location>
        <begin position="837"/>
        <end position="848"/>
    </location>
</feature>
<organism evidence="3 4">
    <name type="scientific">Sphagnurus paluster</name>
    <dbReference type="NCBI Taxonomy" id="117069"/>
    <lineage>
        <taxon>Eukaryota</taxon>
        <taxon>Fungi</taxon>
        <taxon>Dikarya</taxon>
        <taxon>Basidiomycota</taxon>
        <taxon>Agaricomycotina</taxon>
        <taxon>Agaricomycetes</taxon>
        <taxon>Agaricomycetidae</taxon>
        <taxon>Agaricales</taxon>
        <taxon>Tricholomatineae</taxon>
        <taxon>Lyophyllaceae</taxon>
        <taxon>Sphagnurus</taxon>
    </lineage>
</organism>
<feature type="compositionally biased region" description="Low complexity" evidence="1">
    <location>
        <begin position="487"/>
        <end position="498"/>
    </location>
</feature>
<dbReference type="InterPro" id="IPR037508">
    <property type="entry name" value="Msb1/Mug8"/>
</dbReference>
<feature type="region of interest" description="Disordered" evidence="1">
    <location>
        <begin position="836"/>
        <end position="871"/>
    </location>
</feature>
<gene>
    <name evidence="3" type="ORF">H0H81_009602</name>
</gene>
<reference evidence="3" key="2">
    <citation type="submission" date="2021-10" db="EMBL/GenBank/DDBJ databases">
        <title>Phylogenomics reveals ancestral predisposition of the termite-cultivated fungus Termitomyces towards a domesticated lifestyle.</title>
        <authorList>
            <person name="Auxier B."/>
            <person name="Grum-Grzhimaylo A."/>
            <person name="Cardenas M.E."/>
            <person name="Lodge J.D."/>
            <person name="Laessoe T."/>
            <person name="Pedersen O."/>
            <person name="Smith M.E."/>
            <person name="Kuyper T.W."/>
            <person name="Franco-Molano E.A."/>
            <person name="Baroni T.J."/>
            <person name="Aanen D.K."/>
        </authorList>
    </citation>
    <scope>NUCLEOTIDE SEQUENCE</scope>
    <source>
        <strain evidence="3">D49</strain>
    </source>
</reference>
<evidence type="ECO:0000313" key="4">
    <source>
        <dbReference type="Proteomes" id="UP000717328"/>
    </source>
</evidence>
<feature type="domain" description="Meiotically up-regulated protein Msb1/Mug8" evidence="2">
    <location>
        <begin position="132"/>
        <end position="358"/>
    </location>
</feature>
<feature type="compositionally biased region" description="Basic and acidic residues" evidence="1">
    <location>
        <begin position="580"/>
        <end position="592"/>
    </location>
</feature>
<keyword evidence="4" id="KW-1185">Reference proteome</keyword>
<dbReference type="OrthoDB" id="3362494at2759"/>
<sequence>MPSFLSKVFGRKKDDKESPRSPGRVSDPDLLDGKFESVSPSATKFPEVVNGKDQAGQLKEKDASFTLFRAKSPTTSPTEKRKADVPHLSLNLHDPLDDPASRTLGAVFGTDLNAQVVLSDSTIDNRRLSPLETLSLVQACSQVITARGLESLGIMHPHWYSASPEAQRRLISLFIQSLAPKSPKSTLAQTPPADAFESELSSTRSAYDVAAVLRWGLRHLQLEGDSFGKERSWYSNFFEAERSAQYPQNGFSVILAPTLPPSHLKLLDATLEVFSSLAAHAEANGISGSKLSKFFGLWLLTVPRIHDNDDWTTFYANWERAGRILEHLFLSRIRDEAVRLRMPTRLLELVHQYPYNKNTPDTDILPRPRFSTRQYDALFIRIETDLPEKGDQPAYDPLRLISAALQATTVTDAGQYATIWEIIRKAGADGDNNSPGAHSGLGHIFADETLRLISLIPTENGRPEPDSPSFNFYTRPSGRRSFSLDGSSPAASAVAAPSNGLSGHTKPANDPVVSPSTPLLGTDWITFSTSGFLESSSEKPLAATLLDKQKDMEVTLPKTPSPRSKVSNGHKPLESSRATRHTDSPKSDKDSLKTFSRSTHVSLVQLDEAFIDFWSDALLDPISSTWPAFVICKLKNTLPGIEVDGKRIEWLVVEQTYKRPAPTPTSSTHEGPTPDSARRNRASSPNSFRSEATINSVRKRFSFFTSGRTSTSSEKATKTRKGAAQTPRIGEMGEILAEMDEGNEREKERKGNSDTVRVRIPSPKPRMSVDVTKKSVDVTRRSIDVMSKTPTIGQAAGAAAVMAGAAAIATVVSTDGVTPGEPLTPADMICIHPGKSEGANGHANEAAATSTSHLQEAVEPAPAPQVVPEASSEPTVAEVKTDIVEAAAPIVPEPVSLEPTPVDTVAADEPTPASADVSTPLEEPTPAASAAAAILDKDITPPTSAAATELDDLASPETVVEKPILVAQDHVEPTSATATIFEPTESEVAQVTTISDVVEPTHVASAEPSIAGTEAGATPAQESPAPASAVDELMEPHVAEVKDEPVSEVVDPTVTEVTAVAEVPIVEAEPGQEAAVGELGVITEPITAEEPTTEPTTPQELALVDAPAAEEKSTAPEVLKFEVVTEPVAPASATDEFEKTDPTQSTDNVANGAVDAQVEESSSKGDDTPAQEPKGLEVEENQSDLNLSAPTDDTTTA</sequence>
<dbReference type="PANTHER" id="PTHR28093:SF1">
    <property type="entry name" value="MORPHOGENESIS-RELATED PROTEIN MSB1"/>
    <property type="match status" value="1"/>
</dbReference>
<protein>
    <recommendedName>
        <fullName evidence="2">Meiotically up-regulated protein Msb1/Mug8 domain-containing protein</fullName>
    </recommendedName>
</protein>
<dbReference type="Gene3D" id="1.10.555.10">
    <property type="entry name" value="Rho GTPase activation protein"/>
    <property type="match status" value="1"/>
</dbReference>
<dbReference type="InterPro" id="IPR012965">
    <property type="entry name" value="Msb1/Mug8_dom"/>
</dbReference>
<dbReference type="PANTHER" id="PTHR28093">
    <property type="entry name" value="MORPHOGENESIS-RELATED PROTEIN MSB1"/>
    <property type="match status" value="1"/>
</dbReference>
<dbReference type="Pfam" id="PF08101">
    <property type="entry name" value="Msb1-Mug8_dom"/>
    <property type="match status" value="1"/>
</dbReference>
<dbReference type="AlphaFoldDB" id="A0A9P7K5C1"/>
<dbReference type="InterPro" id="IPR008936">
    <property type="entry name" value="Rho_GTPase_activation_prot"/>
</dbReference>
<evidence type="ECO:0000256" key="1">
    <source>
        <dbReference type="SAM" id="MobiDB-lite"/>
    </source>
</evidence>
<dbReference type="Proteomes" id="UP000717328">
    <property type="component" value="Unassembled WGS sequence"/>
</dbReference>
<feature type="region of interest" description="Disordered" evidence="1">
    <location>
        <begin position="481"/>
        <end position="515"/>
    </location>
</feature>
<feature type="region of interest" description="Disordered" evidence="1">
    <location>
        <begin position="1"/>
        <end position="38"/>
    </location>
</feature>
<feature type="region of interest" description="Disordered" evidence="1">
    <location>
        <begin position="659"/>
        <end position="691"/>
    </location>
</feature>
<dbReference type="EMBL" id="JABCKI010005742">
    <property type="protein sequence ID" value="KAG5638831.1"/>
    <property type="molecule type" value="Genomic_DNA"/>
</dbReference>
<feature type="region of interest" description="Disordered" evidence="1">
    <location>
        <begin position="553"/>
        <end position="593"/>
    </location>
</feature>
<comment type="caution">
    <text evidence="3">The sequence shown here is derived from an EMBL/GenBank/DDBJ whole genome shotgun (WGS) entry which is preliminary data.</text>
</comment>
<feature type="region of interest" description="Disordered" evidence="1">
    <location>
        <begin position="705"/>
        <end position="767"/>
    </location>
</feature>
<proteinExistence type="predicted"/>
<evidence type="ECO:0000313" key="3">
    <source>
        <dbReference type="EMBL" id="KAG5638831.1"/>
    </source>
</evidence>
<feature type="region of interest" description="Disordered" evidence="1">
    <location>
        <begin position="1126"/>
        <end position="1197"/>
    </location>
</feature>
<feature type="compositionally biased region" description="Low complexity" evidence="1">
    <location>
        <begin position="855"/>
        <end position="870"/>
    </location>
</feature>
<feature type="compositionally biased region" description="Polar residues" evidence="1">
    <location>
        <begin position="1183"/>
        <end position="1197"/>
    </location>
</feature>
<accession>A0A9P7K5C1</accession>
<evidence type="ECO:0000259" key="2">
    <source>
        <dbReference type="Pfam" id="PF08101"/>
    </source>
</evidence>
<feature type="compositionally biased region" description="Basic and acidic residues" evidence="1">
    <location>
        <begin position="742"/>
        <end position="752"/>
    </location>
</feature>
<feature type="region of interest" description="Disordered" evidence="1">
    <location>
        <begin position="906"/>
        <end position="928"/>
    </location>
</feature>
<reference evidence="3" key="1">
    <citation type="submission" date="2021-02" db="EMBL/GenBank/DDBJ databases">
        <authorList>
            <person name="Nieuwenhuis M."/>
            <person name="Van De Peppel L.J.J."/>
        </authorList>
    </citation>
    <scope>NUCLEOTIDE SEQUENCE</scope>
    <source>
        <strain evidence="3">D49</strain>
    </source>
</reference>
<name>A0A9P7K5C1_9AGAR</name>